<keyword evidence="3" id="KW-0808">Transferase</keyword>
<feature type="transmembrane region" description="Helical" evidence="1">
    <location>
        <begin position="143"/>
        <end position="159"/>
    </location>
</feature>
<reference evidence="3 4" key="1">
    <citation type="submission" date="2023-10" db="EMBL/GenBank/DDBJ databases">
        <title>Veillonella sp. nov., isolated from a pig farm feces dump.</title>
        <authorList>
            <person name="Chang Y.-H."/>
        </authorList>
    </citation>
    <scope>NUCLEOTIDE SEQUENCE [LARGE SCALE GENOMIC DNA]</scope>
    <source>
        <strain evidence="3 4">YH-vei2233</strain>
    </source>
</reference>
<sequence length="347" mass="40206">MKFFIIFLVVWGHVVQQTSNVSCWPVQEDSVMRLIYTMHMPLFMGLCGYFFYFSIQKWSSVHMYVIKKLPSRLAGLIIPMISFGLIKAACDLFRGTPIPHIPITFLKYLFGDIKGIWFLGDVAVNTVIVLLALYFCKGNFRHDWKYFALFALLSIVPYVSYRSPHIYFFFAAGYCLPAYVKSDFRSYIKYWKWGLALFVASYIAFSNMPWPPEDFWYDYHHQSVLQLVVNDGLKMILGVTGSCLALIFLYKLLPYMKETSLYHLAAREGQYTLDIYLIQIIVIEKLLGPFYKQLVSQSGINWVNEYGLIVKVVSTLVLAAILLGIVMGISRLCHKNQYVSKILFWKS</sequence>
<dbReference type="RefSeq" id="WP_317329508.1">
    <property type="nucleotide sequence ID" value="NZ_JAWJZA010000022.1"/>
</dbReference>
<feature type="transmembrane region" description="Helical" evidence="1">
    <location>
        <begin position="232"/>
        <end position="250"/>
    </location>
</feature>
<feature type="transmembrane region" description="Helical" evidence="1">
    <location>
        <begin position="165"/>
        <end position="181"/>
    </location>
</feature>
<dbReference type="Proteomes" id="UP001272515">
    <property type="component" value="Unassembled WGS sequence"/>
</dbReference>
<evidence type="ECO:0000259" key="2">
    <source>
        <dbReference type="Pfam" id="PF01757"/>
    </source>
</evidence>
<dbReference type="Pfam" id="PF01757">
    <property type="entry name" value="Acyl_transf_3"/>
    <property type="match status" value="1"/>
</dbReference>
<keyword evidence="1" id="KW-0812">Transmembrane</keyword>
<evidence type="ECO:0000313" key="4">
    <source>
        <dbReference type="Proteomes" id="UP001272515"/>
    </source>
</evidence>
<feature type="transmembrane region" description="Helical" evidence="1">
    <location>
        <begin position="115"/>
        <end position="136"/>
    </location>
</feature>
<dbReference type="InterPro" id="IPR002656">
    <property type="entry name" value="Acyl_transf_3_dom"/>
</dbReference>
<gene>
    <name evidence="3" type="ORF">RVY80_02360</name>
</gene>
<keyword evidence="1" id="KW-0472">Membrane</keyword>
<dbReference type="GO" id="GO:0016746">
    <property type="term" value="F:acyltransferase activity"/>
    <property type="evidence" value="ECO:0007669"/>
    <property type="project" value="UniProtKB-KW"/>
</dbReference>
<evidence type="ECO:0000313" key="3">
    <source>
        <dbReference type="EMBL" id="MDV5087689.1"/>
    </source>
</evidence>
<dbReference type="EMBL" id="JAWJZB010000002">
    <property type="protein sequence ID" value="MDV5087689.1"/>
    <property type="molecule type" value="Genomic_DNA"/>
</dbReference>
<comment type="caution">
    <text evidence="3">The sequence shown here is derived from an EMBL/GenBank/DDBJ whole genome shotgun (WGS) entry which is preliminary data.</text>
</comment>
<feature type="transmembrane region" description="Helical" evidence="1">
    <location>
        <begin position="193"/>
        <end position="212"/>
    </location>
</feature>
<feature type="domain" description="Acyltransferase 3" evidence="2">
    <location>
        <begin position="1"/>
        <end position="322"/>
    </location>
</feature>
<proteinExistence type="predicted"/>
<evidence type="ECO:0000256" key="1">
    <source>
        <dbReference type="SAM" id="Phobius"/>
    </source>
</evidence>
<keyword evidence="4" id="KW-1185">Reference proteome</keyword>
<keyword evidence="3" id="KW-0012">Acyltransferase</keyword>
<feature type="transmembrane region" description="Helical" evidence="1">
    <location>
        <begin position="73"/>
        <end position="95"/>
    </location>
</feature>
<protein>
    <submittedName>
        <fullName evidence="3">Acyltransferase family protein</fullName>
    </submittedName>
</protein>
<feature type="transmembrane region" description="Helical" evidence="1">
    <location>
        <begin position="308"/>
        <end position="329"/>
    </location>
</feature>
<organism evidence="3 4">
    <name type="scientific">Veillonella absiana</name>
    <dbReference type="NCBI Taxonomy" id="3079305"/>
    <lineage>
        <taxon>Bacteria</taxon>
        <taxon>Bacillati</taxon>
        <taxon>Bacillota</taxon>
        <taxon>Negativicutes</taxon>
        <taxon>Veillonellales</taxon>
        <taxon>Veillonellaceae</taxon>
        <taxon>Veillonella</taxon>
    </lineage>
</organism>
<keyword evidence="1" id="KW-1133">Transmembrane helix</keyword>
<name>A0ABU3Z6Z9_9FIRM</name>
<feature type="transmembrane region" description="Helical" evidence="1">
    <location>
        <begin position="33"/>
        <end position="52"/>
    </location>
</feature>
<accession>A0ABU3Z6Z9</accession>